<dbReference type="Gene3D" id="1.20.5.190">
    <property type="match status" value="2"/>
</dbReference>
<evidence type="ECO:0000256" key="3">
    <source>
        <dbReference type="ARBA" id="ARBA00022468"/>
    </source>
</evidence>
<dbReference type="PANTHER" id="PTHR46184">
    <property type="entry name" value="UNCONVENTIONAL MYOSIN-IXB-LIKE PROTEIN"/>
    <property type="match status" value="1"/>
</dbReference>
<feature type="compositionally biased region" description="Polar residues" evidence="19">
    <location>
        <begin position="1635"/>
        <end position="1648"/>
    </location>
</feature>
<feature type="compositionally biased region" description="Polar residues" evidence="19">
    <location>
        <begin position="809"/>
        <end position="819"/>
    </location>
</feature>
<feature type="region of interest" description="Disordered" evidence="19">
    <location>
        <begin position="1581"/>
        <end position="1606"/>
    </location>
</feature>
<dbReference type="Gene3D" id="3.10.20.90">
    <property type="entry name" value="Phosphatidylinositol 3-kinase Catalytic Subunit, Chain A, domain 1"/>
    <property type="match status" value="1"/>
</dbReference>
<evidence type="ECO:0000256" key="17">
    <source>
        <dbReference type="ARBA" id="ARBA00045589"/>
    </source>
</evidence>
<feature type="compositionally biased region" description="Basic and acidic residues" evidence="19">
    <location>
        <begin position="1896"/>
        <end position="1910"/>
    </location>
</feature>
<evidence type="ECO:0000256" key="12">
    <source>
        <dbReference type="ARBA" id="ARBA00023054"/>
    </source>
</evidence>
<reference evidence="22 23" key="1">
    <citation type="submission" date="2019-07" db="EMBL/GenBank/DDBJ databases">
        <title>Chromosome genome assembly for large yellow croaker.</title>
        <authorList>
            <person name="Xiao S."/>
        </authorList>
    </citation>
    <scope>NUCLEOTIDE SEQUENCE [LARGE SCALE GENOMIC DNA]</scope>
    <source>
        <strain evidence="22">JMULYC20181020</strain>
        <tissue evidence="22">Muscle</tissue>
    </source>
</reference>
<dbReference type="FunFam" id="1.10.10.820:FF:000003">
    <property type="entry name" value="unconventional myosin-IXa isoform X1"/>
    <property type="match status" value="1"/>
</dbReference>
<evidence type="ECO:0000313" key="22">
    <source>
        <dbReference type="EMBL" id="KAE8297558.1"/>
    </source>
</evidence>
<dbReference type="PROSITE" id="PS50200">
    <property type="entry name" value="RA"/>
    <property type="match status" value="1"/>
</dbReference>
<dbReference type="SMART" id="SM00015">
    <property type="entry name" value="IQ"/>
    <property type="match status" value="4"/>
</dbReference>
<dbReference type="Pfam" id="PF00612">
    <property type="entry name" value="IQ"/>
    <property type="match status" value="4"/>
</dbReference>
<accession>A0A6G0J1C5</accession>
<dbReference type="GO" id="GO:0000146">
    <property type="term" value="F:microfilament motor activity"/>
    <property type="evidence" value="ECO:0007669"/>
    <property type="project" value="InterPro"/>
</dbReference>
<sequence>MSARDGVGGVGGVGTLGRRQRFENSEFTVRIYPGALAEGTIYCPISARKTTSAAEAIERVIDRLQLDRTKCYVLAEVKEFGGEEWILNPCDCPVQRMMLWPRVALEHRPLSGGEDYRFLLRQKNLDGSIHYGGSLQMWLQVTEERRRMVERGLLPQPDSQGDHADLCHLPELNERSLLDNLRSRFRQEKIYTYVGSILIVINPFKFLPIYNPKYVKMYDNHTLGDLEPHIYAVADVAYHAMLQREKNQCIVISGESGSGKTQSTNFLIHHLTALSQKGFASGVEQIILGAGPVLEAFGNAKTAHNNNSSRFGKFIQVNYQESGTVRGAYVEKYLLEKSRLVYQEHNERNYHVFYYLLAGASEEERKAFHLKKPEEYHYLSQMTKSTRQLHWDSYCESEPDCFTVEGEDLKHDFERLQLAMEMVGFLPATRKQIFCLLSAILHLGNIRYKRKTYRDDSIDICNPEVLPVVSELLEVKEEMLFEALTTRKTVTVGEKLIVPYKLAEANTVRDSMAKSLYSALFDWIVFRINHALLNVKDLVETTKILSIGVLDIFGFEDYENNSFEQFCINFANERLQHYFNQHIFKLEQEEYRAEGISWHNIDYIDNTGCINLISKKPTALFHLLDEECNFPQATNQTLLDKFKRQHEGNSYIEFPAVMEPAFIIRHYAGKVKYGVKDFREKNTDHMRPDIVALLKSSKNAFICSLMGIDPSATFRWAVLRAYFRALVAFREAGKRHTQKRTGHDDAAPCAVLKSVDSFSFLQHPVHQRSLEILQRCKEEKYTPDGNETVVQSDETENGVTRKSPRTPLSDLQGSNTINEKSPRSPGLGWNGRVGRQSRLSSSSSTTEEDGIFVNSASSKLLERAHDILMRNKNYKSKPVLPKHLLNVKSLKYLSNLALHDRITKSLLHLHKKKKPPSISAQFQASLNKLMETLGQSEPYFVKCIRSNAEKLPLRFNDNLVLRQLRYTGMLETVRIRQSGYNIKYSFKDFVHHFSVLLPEGTSATKEGIQQCLDQLDHEPDGYQVGKTMVFLREAERQRLQALLHGEVLRRIVTLQRRFRARLERQQFVEDERSSDLHSGTKWWRLYRPIEEEEEEEDYDPAVQEGAALCLQTHWRGYRERQRFRLWREAALVLQRAWRSWLYRRCTAALVIQTAWRCHQAREAYLRLYAAVIQLQAISRGYLARQSLKDLREQKLREEKEQQEKLLQLQNGQVSLSPEEEEEPPERIMGLDLSTWEDRSYEQRERSLQIISSYEGAVREEGEHARTKERLRAQTEAPAPILPSTVVVRERSRTVDEPSQKTTRAKRESRRMRELEQAKFSLELLKVRATSGGASSPSEERRWSVELVPPSTPPLRSPQGTPDSQSSKGSFELLSLDEEAPKAIEEMTDSEDPCSPLPPVAEPDVEVVSTSPKPVEPHRTDVSDAVAHPGGQGQTKMDLAAPSAPTHPPKIENYLPTFYVPASEGSTVISRRPAEEPQQNTEAAVSTTTTTVFKPLKERRESARRPVVVVISMQKETPLSEELSETVRPPVEVRDSAAQTGELTPLPHKPDPAPVPQSPVPVSNSVPQADQTVIEKLVRLNEEKEVRQRNQQQQNEKEMMEQIRQQKEALERQRHFFAQYERDMFEKQRGEALHKIQQSRQGTGETANSVKPIRPSSLLIEKTAGLAPHARARSDSNAPSVPSHPGEKLKVRAPHPQLPPPPASAPRERRRPVADGWAPKLTLESKDGGGTRGRTAAKKPPSNPVTTVSMTDKPGNIFFSPTDKVTFTKFDGDVVTKETPEAVSREGPTPASKPAKGTKVRDVGRAGQKKKARMARTRSDFLTRAPVLSVGGDSDEDDFDGDSPLTSLSPRHFTLPLVKQSSTEAGLGESCFSDSDMPASLEEQKKIQKAMSSGDLVKVESMRKNTQDGRVRKMRFWGKTKYGDKKTSREKLICGGDSMDGDYGDTGPLLGEGQENMSPPCSPDPTLDRGFSDLKENKGPVTEGEAKAQR</sequence>
<evidence type="ECO:0000256" key="4">
    <source>
        <dbReference type="ARBA" id="ARBA00022490"/>
    </source>
</evidence>
<dbReference type="GO" id="GO:0044295">
    <property type="term" value="C:axonal growth cone"/>
    <property type="evidence" value="ECO:0007669"/>
    <property type="project" value="TreeGrafter"/>
</dbReference>
<dbReference type="PRINTS" id="PR00193">
    <property type="entry name" value="MYOSINHEAVY"/>
</dbReference>
<dbReference type="Gene3D" id="1.20.120.720">
    <property type="entry name" value="Myosin VI head, motor domain, U50 subdomain"/>
    <property type="match status" value="1"/>
</dbReference>
<feature type="region of interest" description="Disordered" evidence="19">
    <location>
        <begin position="1470"/>
        <end position="1502"/>
    </location>
</feature>
<feature type="region of interest" description="Disordered" evidence="19">
    <location>
        <begin position="1867"/>
        <end position="1911"/>
    </location>
</feature>
<dbReference type="InterPro" id="IPR027417">
    <property type="entry name" value="P-loop_NTPase"/>
</dbReference>
<dbReference type="SMART" id="SM00242">
    <property type="entry name" value="MYSc"/>
    <property type="match status" value="1"/>
</dbReference>
<keyword evidence="5" id="KW-0812">Transmembrane</keyword>
<dbReference type="InterPro" id="IPR001609">
    <property type="entry name" value="Myosin_head_motor_dom-like"/>
</dbReference>
<evidence type="ECO:0000256" key="2">
    <source>
        <dbReference type="ARBA" id="ARBA00004496"/>
    </source>
</evidence>
<keyword evidence="7 18" id="KW-0547">Nucleotide-binding</keyword>
<comment type="caution">
    <text evidence="22">The sequence shown here is derived from an EMBL/GenBank/DDBJ whole genome shotgun (WGS) entry which is preliminary data.</text>
</comment>
<feature type="region of interest" description="Disordered" evidence="19">
    <location>
        <begin position="1930"/>
        <end position="1989"/>
    </location>
</feature>
<dbReference type="FunFam" id="1.20.58.530:FF:000005">
    <property type="entry name" value="unconventional myosin-IXa isoform X1"/>
    <property type="match status" value="1"/>
</dbReference>
<evidence type="ECO:0000256" key="15">
    <source>
        <dbReference type="ARBA" id="ARBA00023175"/>
    </source>
</evidence>
<keyword evidence="23" id="KW-1185">Reference proteome</keyword>
<evidence type="ECO:0000256" key="18">
    <source>
        <dbReference type="PROSITE-ProRule" id="PRU00782"/>
    </source>
</evidence>
<feature type="compositionally biased region" description="Basic and acidic residues" evidence="19">
    <location>
        <begin position="1965"/>
        <end position="1989"/>
    </location>
</feature>
<keyword evidence="8" id="KW-0863">Zinc-finger</keyword>
<keyword evidence="12" id="KW-0175">Coiled coil</keyword>
<keyword evidence="15 18" id="KW-0505">Motor protein</keyword>
<feature type="domain" description="Ras-associating" evidence="20">
    <location>
        <begin position="25"/>
        <end position="125"/>
    </location>
</feature>
<feature type="compositionally biased region" description="Polar residues" evidence="19">
    <location>
        <begin position="1476"/>
        <end position="1485"/>
    </location>
</feature>
<keyword evidence="14" id="KW-0472">Membrane</keyword>
<keyword evidence="8" id="KW-0862">Zinc</keyword>
<dbReference type="PANTHER" id="PTHR46184:SF3">
    <property type="entry name" value="UNCONVENTIONAL MYOSIN-IXA"/>
    <property type="match status" value="1"/>
</dbReference>
<evidence type="ECO:0000256" key="9">
    <source>
        <dbReference type="ARBA" id="ARBA00022840"/>
    </source>
</evidence>
<comment type="subcellular location">
    <subcellularLocation>
        <location evidence="2">Cytoplasm</location>
    </subcellularLocation>
    <subcellularLocation>
        <location evidence="1">Membrane</location>
        <topology evidence="1">Single-pass membrane protein</topology>
    </subcellularLocation>
    <subcellularLocation>
        <location evidence="16">Synapse</location>
    </subcellularLocation>
</comment>
<evidence type="ECO:0000259" key="20">
    <source>
        <dbReference type="PROSITE" id="PS50200"/>
    </source>
</evidence>
<dbReference type="Proteomes" id="UP000424527">
    <property type="component" value="Unassembled WGS sequence"/>
</dbReference>
<dbReference type="EMBL" id="REGW02000004">
    <property type="protein sequence ID" value="KAE8297558.1"/>
    <property type="molecule type" value="Genomic_DNA"/>
</dbReference>
<keyword evidence="11" id="KW-0770">Synapse</keyword>
<dbReference type="GO" id="GO:0008270">
    <property type="term" value="F:zinc ion binding"/>
    <property type="evidence" value="ECO:0007669"/>
    <property type="project" value="UniProtKB-KW"/>
</dbReference>
<keyword evidence="3" id="KW-0343">GTPase activation</keyword>
<evidence type="ECO:0000313" key="23">
    <source>
        <dbReference type="Proteomes" id="UP000424527"/>
    </source>
</evidence>
<gene>
    <name evidence="22" type="ORF">D5F01_LYC04181</name>
</gene>
<feature type="region of interest" description="Disordered" evidence="19">
    <location>
        <begin position="1627"/>
        <end position="1762"/>
    </location>
</feature>
<dbReference type="FunFam" id="3.40.850.10:FF:000008">
    <property type="entry name" value="Putative unconventional myosin-IXa"/>
    <property type="match status" value="1"/>
</dbReference>
<feature type="region of interest" description="Actin-binding" evidence="18">
    <location>
        <begin position="926"/>
        <end position="948"/>
    </location>
</feature>
<feature type="domain" description="Myosin motor" evidence="21">
    <location>
        <begin position="161"/>
        <end position="1044"/>
    </location>
</feature>
<feature type="region of interest" description="Disordered" evidence="19">
    <location>
        <begin position="1289"/>
        <end position="1312"/>
    </location>
</feature>
<dbReference type="GO" id="GO:0005524">
    <property type="term" value="F:ATP binding"/>
    <property type="evidence" value="ECO:0007669"/>
    <property type="project" value="UniProtKB-UniRule"/>
</dbReference>
<comment type="function">
    <text evidence="17">Myosins are actin-based motor molecules with ATPase activity. Unconventional myosins serve in intracellular movements. Regulates Rho by stimulating it's GTPase activity in neurons. Required for the regulation of neurite branching and motor neuron axon guidance.</text>
</comment>
<dbReference type="Gene3D" id="1.10.10.820">
    <property type="match status" value="1"/>
</dbReference>
<evidence type="ECO:0000259" key="21">
    <source>
        <dbReference type="PROSITE" id="PS51456"/>
    </source>
</evidence>
<dbReference type="GO" id="GO:0035556">
    <property type="term" value="P:intracellular signal transduction"/>
    <property type="evidence" value="ECO:0007669"/>
    <property type="project" value="InterPro"/>
</dbReference>
<feature type="compositionally biased region" description="Basic and acidic residues" evidence="19">
    <location>
        <begin position="1289"/>
        <end position="1298"/>
    </location>
</feature>
<dbReference type="GO" id="GO:0016020">
    <property type="term" value="C:membrane"/>
    <property type="evidence" value="ECO:0007669"/>
    <property type="project" value="UniProtKB-SubCell"/>
</dbReference>
<dbReference type="GO" id="GO:0005096">
    <property type="term" value="F:GTPase activator activity"/>
    <property type="evidence" value="ECO:0007669"/>
    <property type="project" value="UniProtKB-KW"/>
</dbReference>
<dbReference type="InterPro" id="IPR000159">
    <property type="entry name" value="RA_dom"/>
</dbReference>
<proteinExistence type="inferred from homology"/>
<organism evidence="22 23">
    <name type="scientific">Larimichthys crocea</name>
    <name type="common">Large yellow croaker</name>
    <name type="synonym">Pseudosciaena crocea</name>
    <dbReference type="NCBI Taxonomy" id="215358"/>
    <lineage>
        <taxon>Eukaryota</taxon>
        <taxon>Metazoa</taxon>
        <taxon>Chordata</taxon>
        <taxon>Craniata</taxon>
        <taxon>Vertebrata</taxon>
        <taxon>Euteleostomi</taxon>
        <taxon>Actinopterygii</taxon>
        <taxon>Neopterygii</taxon>
        <taxon>Teleostei</taxon>
        <taxon>Neoteleostei</taxon>
        <taxon>Acanthomorphata</taxon>
        <taxon>Eupercaria</taxon>
        <taxon>Sciaenidae</taxon>
        <taxon>Larimichthys</taxon>
    </lineage>
</organism>
<keyword evidence="13 18" id="KW-0518">Myosin</keyword>
<dbReference type="FunFam" id="1.20.58.530:FF:000009">
    <property type="entry name" value="unconventional myosin-IXb isoform X1"/>
    <property type="match status" value="1"/>
</dbReference>
<feature type="region of interest" description="Disordered" evidence="19">
    <location>
        <begin position="1516"/>
        <end position="1568"/>
    </location>
</feature>
<comment type="similarity">
    <text evidence="18">Belongs to the TRAFAC class myosin-kinesin ATPase superfamily. Myosin family.</text>
</comment>
<feature type="region of interest" description="Disordered" evidence="19">
    <location>
        <begin position="783"/>
        <end position="848"/>
    </location>
</feature>
<dbReference type="InterPro" id="IPR036961">
    <property type="entry name" value="Kinesin_motor_dom_sf"/>
</dbReference>
<keyword evidence="10" id="KW-1133">Transmembrane helix</keyword>
<dbReference type="InterPro" id="IPR036023">
    <property type="entry name" value="MYSc_Myo9"/>
</dbReference>
<dbReference type="Gene3D" id="3.40.850.10">
    <property type="entry name" value="Kinesin motor domain"/>
    <property type="match status" value="2"/>
</dbReference>
<keyword evidence="6" id="KW-0677">Repeat</keyword>
<dbReference type="FunFam" id="1.20.120.720:FF:000003">
    <property type="entry name" value="Putative unconventional myosin-IXa"/>
    <property type="match status" value="1"/>
</dbReference>
<evidence type="ECO:0000256" key="10">
    <source>
        <dbReference type="ARBA" id="ARBA00022989"/>
    </source>
</evidence>
<evidence type="ECO:0000256" key="13">
    <source>
        <dbReference type="ARBA" id="ARBA00023123"/>
    </source>
</evidence>
<evidence type="ECO:0000256" key="8">
    <source>
        <dbReference type="ARBA" id="ARBA00022771"/>
    </source>
</evidence>
<dbReference type="Pfam" id="PF00063">
    <property type="entry name" value="Myosin_head"/>
    <property type="match status" value="2"/>
</dbReference>
<dbReference type="GO" id="GO:0005884">
    <property type="term" value="C:actin filament"/>
    <property type="evidence" value="ECO:0007669"/>
    <property type="project" value="TreeGrafter"/>
</dbReference>
<keyword evidence="4" id="KW-0963">Cytoplasm</keyword>
<evidence type="ECO:0000256" key="19">
    <source>
        <dbReference type="SAM" id="MobiDB-lite"/>
    </source>
</evidence>
<dbReference type="GO" id="GO:0051015">
    <property type="term" value="F:actin filament binding"/>
    <property type="evidence" value="ECO:0007669"/>
    <property type="project" value="TreeGrafter"/>
</dbReference>
<feature type="region of interest" description="Disordered" evidence="19">
    <location>
        <begin position="1328"/>
        <end position="1452"/>
    </location>
</feature>
<evidence type="ECO:0000256" key="7">
    <source>
        <dbReference type="ARBA" id="ARBA00022741"/>
    </source>
</evidence>
<dbReference type="CDD" id="cd01385">
    <property type="entry name" value="MYSc_Myo9"/>
    <property type="match status" value="1"/>
</dbReference>
<keyword evidence="18" id="KW-0009">Actin-binding</keyword>
<dbReference type="GO" id="GO:0045202">
    <property type="term" value="C:synapse"/>
    <property type="evidence" value="ECO:0007669"/>
    <property type="project" value="UniProtKB-SubCell"/>
</dbReference>
<feature type="compositionally biased region" description="Polar residues" evidence="19">
    <location>
        <begin position="788"/>
        <end position="800"/>
    </location>
</feature>
<protein>
    <submittedName>
        <fullName evidence="22">Unconventional myosin-IXa Myr 7 Unconventional myosin-9a</fullName>
    </submittedName>
</protein>
<dbReference type="PROSITE" id="PS51456">
    <property type="entry name" value="MYOSIN_MOTOR"/>
    <property type="match status" value="1"/>
</dbReference>
<evidence type="ECO:0000256" key="5">
    <source>
        <dbReference type="ARBA" id="ARBA00022692"/>
    </source>
</evidence>
<dbReference type="GO" id="GO:0045198">
    <property type="term" value="P:establishment of epithelial cell apical/basal polarity"/>
    <property type="evidence" value="ECO:0007669"/>
    <property type="project" value="TreeGrafter"/>
</dbReference>
<dbReference type="SUPFAM" id="SSF52540">
    <property type="entry name" value="P-loop containing nucleoside triphosphate hydrolases"/>
    <property type="match status" value="1"/>
</dbReference>
<feature type="compositionally biased region" description="Polar residues" evidence="19">
    <location>
        <begin position="1357"/>
        <end position="1368"/>
    </location>
</feature>
<keyword evidence="8" id="KW-0479">Metal-binding</keyword>
<dbReference type="SMART" id="SM00314">
    <property type="entry name" value="RA"/>
    <property type="match status" value="1"/>
</dbReference>
<dbReference type="InterPro" id="IPR000048">
    <property type="entry name" value="IQ_motif_EF-hand-BS"/>
</dbReference>
<dbReference type="InterPro" id="IPR029071">
    <property type="entry name" value="Ubiquitin-like_domsf"/>
</dbReference>
<evidence type="ECO:0000256" key="16">
    <source>
        <dbReference type="ARBA" id="ARBA00034103"/>
    </source>
</evidence>
<dbReference type="Gene3D" id="1.20.58.530">
    <property type="match status" value="2"/>
</dbReference>
<dbReference type="SUPFAM" id="SSF54236">
    <property type="entry name" value="Ubiquitin-like"/>
    <property type="match status" value="1"/>
</dbReference>
<dbReference type="PROSITE" id="PS50096">
    <property type="entry name" value="IQ"/>
    <property type="match status" value="3"/>
</dbReference>
<keyword evidence="9 18" id="KW-0067">ATP-binding</keyword>
<dbReference type="GO" id="GO:0016459">
    <property type="term" value="C:myosin complex"/>
    <property type="evidence" value="ECO:0007669"/>
    <property type="project" value="UniProtKB-KW"/>
</dbReference>
<dbReference type="FunFam" id="3.40.850.10:FF:000013">
    <property type="entry name" value="unconventional myosin-IXa isoform X1"/>
    <property type="match status" value="1"/>
</dbReference>
<dbReference type="Pfam" id="PF00788">
    <property type="entry name" value="RA"/>
    <property type="match status" value="1"/>
</dbReference>
<dbReference type="InterPro" id="IPR046987">
    <property type="entry name" value="Myo9"/>
</dbReference>
<evidence type="ECO:0000256" key="11">
    <source>
        <dbReference type="ARBA" id="ARBA00023018"/>
    </source>
</evidence>
<name>A0A6G0J1C5_LARCR</name>
<feature type="region of interest" description="Disordered" evidence="19">
    <location>
        <begin position="1206"/>
        <end position="1225"/>
    </location>
</feature>
<feature type="region of interest" description="Disordered" evidence="19">
    <location>
        <begin position="1776"/>
        <end position="1849"/>
    </location>
</feature>
<dbReference type="Gene3D" id="1.20.5.4820">
    <property type="match status" value="1"/>
</dbReference>
<evidence type="ECO:0000256" key="1">
    <source>
        <dbReference type="ARBA" id="ARBA00004167"/>
    </source>
</evidence>
<feature type="compositionally biased region" description="Basic residues" evidence="19">
    <location>
        <begin position="1806"/>
        <end position="1815"/>
    </location>
</feature>
<evidence type="ECO:0000256" key="6">
    <source>
        <dbReference type="ARBA" id="ARBA00022737"/>
    </source>
</evidence>
<feature type="binding site" evidence="18">
    <location>
        <begin position="254"/>
        <end position="261"/>
    </location>
    <ligand>
        <name>ATP</name>
        <dbReference type="ChEBI" id="CHEBI:30616"/>
    </ligand>
</feature>
<evidence type="ECO:0000256" key="14">
    <source>
        <dbReference type="ARBA" id="ARBA00023136"/>
    </source>
</evidence>
<feature type="compositionally biased region" description="Basic and acidic residues" evidence="19">
    <location>
        <begin position="1594"/>
        <end position="1606"/>
    </location>
</feature>
<dbReference type="GO" id="GO:0005737">
    <property type="term" value="C:cytoplasm"/>
    <property type="evidence" value="ECO:0007669"/>
    <property type="project" value="UniProtKB-SubCell"/>
</dbReference>